<dbReference type="STRING" id="1118060.GCA_000311845_01677"/>
<feature type="coiled-coil region" evidence="5">
    <location>
        <begin position="384"/>
        <end position="415"/>
    </location>
</feature>
<feature type="domain" description="4Fe-4S ferredoxin-type" evidence="6">
    <location>
        <begin position="343"/>
        <end position="372"/>
    </location>
</feature>
<accession>A0A1Y3UAI0</accession>
<dbReference type="PROSITE" id="PS51379">
    <property type="entry name" value="4FE4S_FER_2"/>
    <property type="match status" value="3"/>
</dbReference>
<keyword evidence="1" id="KW-0004">4Fe-4S</keyword>
<dbReference type="Proteomes" id="UP000196560">
    <property type="component" value="Unassembled WGS sequence"/>
</dbReference>
<dbReference type="InterPro" id="IPR017896">
    <property type="entry name" value="4Fe4S_Fe-S-bd"/>
</dbReference>
<feature type="domain" description="4Fe-4S ferredoxin-type" evidence="6">
    <location>
        <begin position="313"/>
        <end position="342"/>
    </location>
</feature>
<keyword evidence="2" id="KW-0479">Metal-binding</keyword>
<keyword evidence="3" id="KW-0408">Iron</keyword>
<evidence type="ECO:0000256" key="1">
    <source>
        <dbReference type="ARBA" id="ARBA00022485"/>
    </source>
</evidence>
<dbReference type="Gene3D" id="3.30.70.20">
    <property type="match status" value="2"/>
</dbReference>
<keyword evidence="8" id="KW-1185">Reference proteome</keyword>
<dbReference type="GO" id="GO:0051539">
    <property type="term" value="F:4 iron, 4 sulfur cluster binding"/>
    <property type="evidence" value="ECO:0007669"/>
    <property type="project" value="UniProtKB-KW"/>
</dbReference>
<evidence type="ECO:0000313" key="8">
    <source>
        <dbReference type="Proteomes" id="UP000196560"/>
    </source>
</evidence>
<evidence type="ECO:0000256" key="4">
    <source>
        <dbReference type="ARBA" id="ARBA00023014"/>
    </source>
</evidence>
<comment type="caution">
    <text evidence="7">The sequence shown here is derived from an EMBL/GenBank/DDBJ whole genome shotgun (WGS) entry which is preliminary data.</text>
</comment>
<dbReference type="InterPro" id="IPR017900">
    <property type="entry name" value="4Fe4S_Fe_S_CS"/>
</dbReference>
<dbReference type="PANTHER" id="PTHR43687">
    <property type="entry name" value="ADENYLYLSULFATE REDUCTASE, BETA SUBUNIT"/>
    <property type="match status" value="1"/>
</dbReference>
<keyword evidence="5" id="KW-0175">Coiled coil</keyword>
<gene>
    <name evidence="7" type="ORF">B5G21_02285</name>
</gene>
<dbReference type="SUPFAM" id="SSF54862">
    <property type="entry name" value="4Fe-4S ferredoxins"/>
    <property type="match status" value="2"/>
</dbReference>
<dbReference type="Pfam" id="PF13187">
    <property type="entry name" value="Fer4_9"/>
    <property type="match status" value="1"/>
</dbReference>
<evidence type="ECO:0000259" key="6">
    <source>
        <dbReference type="PROSITE" id="PS51379"/>
    </source>
</evidence>
<protein>
    <submittedName>
        <fullName evidence="7">4Fe-4S ferredoxin</fullName>
    </submittedName>
</protein>
<evidence type="ECO:0000256" key="3">
    <source>
        <dbReference type="ARBA" id="ARBA00023004"/>
    </source>
</evidence>
<dbReference type="PANTHER" id="PTHR43687:SF1">
    <property type="entry name" value="FERREDOXIN III"/>
    <property type="match status" value="1"/>
</dbReference>
<sequence length="421" mass="46030">MAQKRDMFDDIIDITKGLSGITEPFSDLTNAFLGNPEPEEREWNPADYKEKPRANALSCLACRSTKSSCRACVKICPVNAIEIEDGGIDVLDSCRKCGLCAPVCPTESIHGMKHRPKKFYDSVAAAAAAYETAYVTCTRALKRIPRENEVVLGCVGEVTAETWFSILMDFPNVSVYLPLDICENCRNAQGEELLGDAIATAEEWSGRPMGLEVDAKELSCTKRREFERKEYMDKIMKTTGLAVSKLNPATAAVTTVSQRIKDHTKKLSALERTLATATGTTSQRRRRVLTQGRQLLLSTLQAHPELAPNVQVSTPVCDFEKCTLCGDCIEACPLHACDITDSGRFAVESTYCVGCGLCAEVCETHALAMVEHDAAELVLPDPEAEKKAAEAAKAHEEAEKMKAEAKKKLSAALDRVEKLAD</sequence>
<dbReference type="Pfam" id="PF25160">
    <property type="entry name" value="LdpA_Fe-S-bd"/>
    <property type="match status" value="1"/>
</dbReference>
<dbReference type="GO" id="GO:0046872">
    <property type="term" value="F:metal ion binding"/>
    <property type="evidence" value="ECO:0007669"/>
    <property type="project" value="UniProtKB-KW"/>
</dbReference>
<dbReference type="InterPro" id="IPR057431">
    <property type="entry name" value="LdpA_Fe-S-bd"/>
</dbReference>
<dbReference type="RefSeq" id="WP_087185861.1">
    <property type="nucleotide sequence ID" value="NZ_NFHO01000002.1"/>
</dbReference>
<dbReference type="eggNOG" id="COG1149">
    <property type="taxonomic scope" value="Bacteria"/>
</dbReference>
<dbReference type="AlphaFoldDB" id="A0A1Y3UAI0"/>
<name>A0A1Y3UAI0_9ACTN</name>
<dbReference type="eggNOG" id="COG1036">
    <property type="taxonomic scope" value="Bacteria"/>
</dbReference>
<organism evidence="7 8">
    <name type="scientific">Enorma massiliensis</name>
    <dbReference type="NCBI Taxonomy" id="1472761"/>
    <lineage>
        <taxon>Bacteria</taxon>
        <taxon>Bacillati</taxon>
        <taxon>Actinomycetota</taxon>
        <taxon>Coriobacteriia</taxon>
        <taxon>Coriobacteriales</taxon>
        <taxon>Coriobacteriaceae</taxon>
        <taxon>Enorma</taxon>
    </lineage>
</organism>
<dbReference type="PROSITE" id="PS00198">
    <property type="entry name" value="4FE4S_FER_1"/>
    <property type="match status" value="3"/>
</dbReference>
<reference evidence="8" key="1">
    <citation type="submission" date="2017-04" db="EMBL/GenBank/DDBJ databases">
        <title>Function of individual gut microbiota members based on whole genome sequencing of pure cultures obtained from chicken caecum.</title>
        <authorList>
            <person name="Medvecky M."/>
            <person name="Cejkova D."/>
            <person name="Polansky O."/>
            <person name="Karasova D."/>
            <person name="Kubasova T."/>
            <person name="Cizek A."/>
            <person name="Rychlik I."/>
        </authorList>
    </citation>
    <scope>NUCLEOTIDE SEQUENCE [LARGE SCALE GENOMIC DNA]</scope>
    <source>
        <strain evidence="8">An70</strain>
    </source>
</reference>
<evidence type="ECO:0000256" key="5">
    <source>
        <dbReference type="SAM" id="Coils"/>
    </source>
</evidence>
<feature type="domain" description="4Fe-4S ferredoxin-type" evidence="6">
    <location>
        <begin position="84"/>
        <end position="115"/>
    </location>
</feature>
<dbReference type="InterPro" id="IPR050572">
    <property type="entry name" value="Fe-S_Ferredoxin"/>
</dbReference>
<evidence type="ECO:0000256" key="2">
    <source>
        <dbReference type="ARBA" id="ARBA00022723"/>
    </source>
</evidence>
<proteinExistence type="predicted"/>
<evidence type="ECO:0000313" key="7">
    <source>
        <dbReference type="EMBL" id="OUN44117.1"/>
    </source>
</evidence>
<dbReference type="EMBL" id="NFHO01000002">
    <property type="protein sequence ID" value="OUN44117.1"/>
    <property type="molecule type" value="Genomic_DNA"/>
</dbReference>
<keyword evidence="4" id="KW-0411">Iron-sulfur</keyword>